<proteinExistence type="predicted"/>
<dbReference type="AlphaFoldDB" id="A0A2U3LBG2"/>
<dbReference type="OrthoDB" id="179400at2"/>
<dbReference type="PROSITE" id="PS51257">
    <property type="entry name" value="PROKAR_LIPOPROTEIN"/>
    <property type="match status" value="1"/>
</dbReference>
<dbReference type="SUPFAM" id="SSF53850">
    <property type="entry name" value="Periplasmic binding protein-like II"/>
    <property type="match status" value="1"/>
</dbReference>
<protein>
    <submittedName>
        <fullName evidence="3">Extracellular solute-binding protein family 1</fullName>
    </submittedName>
</protein>
<dbReference type="GO" id="GO:0030976">
    <property type="term" value="F:thiamine pyrophosphate binding"/>
    <property type="evidence" value="ECO:0007669"/>
    <property type="project" value="TreeGrafter"/>
</dbReference>
<evidence type="ECO:0000313" key="3">
    <source>
        <dbReference type="EMBL" id="SPF49160.1"/>
    </source>
</evidence>
<reference evidence="4" key="1">
    <citation type="submission" date="2018-02" db="EMBL/GenBank/DDBJ databases">
        <authorList>
            <person name="Hausmann B."/>
        </authorList>
    </citation>
    <scope>NUCLEOTIDE SEQUENCE [LARGE SCALE GENOMIC DNA]</scope>
    <source>
        <strain evidence="4">Peat soil MAG SbF1</strain>
    </source>
</reference>
<dbReference type="Proteomes" id="UP000238916">
    <property type="component" value="Unassembled WGS sequence"/>
</dbReference>
<organism evidence="3 4">
    <name type="scientific">Candidatus Desulfosporosinus infrequens</name>
    <dbReference type="NCBI Taxonomy" id="2043169"/>
    <lineage>
        <taxon>Bacteria</taxon>
        <taxon>Bacillati</taxon>
        <taxon>Bacillota</taxon>
        <taxon>Clostridia</taxon>
        <taxon>Eubacteriales</taxon>
        <taxon>Desulfitobacteriaceae</taxon>
        <taxon>Desulfosporosinus</taxon>
    </lineage>
</organism>
<keyword evidence="1 2" id="KW-0732">Signal</keyword>
<evidence type="ECO:0000256" key="1">
    <source>
        <dbReference type="ARBA" id="ARBA00022729"/>
    </source>
</evidence>
<dbReference type="EMBL" id="OMOF01000374">
    <property type="protein sequence ID" value="SPF49160.1"/>
    <property type="molecule type" value="Genomic_DNA"/>
</dbReference>
<dbReference type="Pfam" id="PF13343">
    <property type="entry name" value="SBP_bac_6"/>
    <property type="match status" value="1"/>
</dbReference>
<feature type="chain" id="PRO_5039099320" evidence="2">
    <location>
        <begin position="25"/>
        <end position="366"/>
    </location>
</feature>
<feature type="signal peptide" evidence="2">
    <location>
        <begin position="1"/>
        <end position="24"/>
    </location>
</feature>
<dbReference type="GO" id="GO:0030288">
    <property type="term" value="C:outer membrane-bounded periplasmic space"/>
    <property type="evidence" value="ECO:0007669"/>
    <property type="project" value="TreeGrafter"/>
</dbReference>
<dbReference type="CDD" id="cd13544">
    <property type="entry name" value="PBP2_Fbp_like_1"/>
    <property type="match status" value="1"/>
</dbReference>
<accession>A0A2U3LBG2</accession>
<dbReference type="PANTHER" id="PTHR30006:SF2">
    <property type="entry name" value="ABC TRANSPORTER SUBSTRATE-BINDING PROTEIN"/>
    <property type="match status" value="1"/>
</dbReference>
<dbReference type="GO" id="GO:0015888">
    <property type="term" value="P:thiamine transport"/>
    <property type="evidence" value="ECO:0007669"/>
    <property type="project" value="TreeGrafter"/>
</dbReference>
<dbReference type="PANTHER" id="PTHR30006">
    <property type="entry name" value="THIAMINE-BINDING PERIPLASMIC PROTEIN-RELATED"/>
    <property type="match status" value="1"/>
</dbReference>
<evidence type="ECO:0000256" key="2">
    <source>
        <dbReference type="SAM" id="SignalP"/>
    </source>
</evidence>
<name>A0A2U3LBG2_9FIRM</name>
<dbReference type="PIRSF" id="PIRSF002825">
    <property type="entry name" value="CfbpA"/>
    <property type="match status" value="1"/>
</dbReference>
<sequence>MKNIKVKLISIVTLAMLMATTLLSGCGASSPTAATAAADNSKSAAQPSTPASTKLVLYSALNDSDITWIKQQFKQDTGIEIENLNFSAGDAAARVVAEKAAPKADVMIGGSVEFYDNIAKEGVLEKYTSPNTKGLDNQFIDPNGYWQGWYMGVLGIVYNTDRFKNEMAPKGIKEPVIWDDLLNPAYKDLYVTSNPASAGGGYIFAADQLFRLGDQNGWDYLNKLNQNVHHYTATAGDPITLVATGQFIVGMAWAHDIETQMKKGYPIKVVVPDQTAYEIGGAAIVKGGQNTANAKKFIDWLLTKPVQEKNRDNSNRYSVMKNVTPPQGMIPLANVSLVNYDRSKASAMKADVVKKFTEMIGSKTAK</sequence>
<dbReference type="Gene3D" id="3.40.190.10">
    <property type="entry name" value="Periplasmic binding protein-like II"/>
    <property type="match status" value="2"/>
</dbReference>
<dbReference type="GO" id="GO:0030975">
    <property type="term" value="F:thiamine binding"/>
    <property type="evidence" value="ECO:0007669"/>
    <property type="project" value="TreeGrafter"/>
</dbReference>
<evidence type="ECO:0000313" key="4">
    <source>
        <dbReference type="Proteomes" id="UP000238916"/>
    </source>
</evidence>
<gene>
    <name evidence="3" type="ORF">SBF1_4350002</name>
</gene>
<dbReference type="InterPro" id="IPR026045">
    <property type="entry name" value="Ferric-bd"/>
</dbReference>